<keyword evidence="1" id="KW-0418">Kinase</keyword>
<dbReference type="PANTHER" id="PTHR35526:SF3">
    <property type="entry name" value="ANTI-SIGMA-F FACTOR RSBW"/>
    <property type="match status" value="1"/>
</dbReference>
<evidence type="ECO:0000256" key="2">
    <source>
        <dbReference type="SAM" id="MobiDB-lite"/>
    </source>
</evidence>
<dbReference type="GO" id="GO:0005524">
    <property type="term" value="F:ATP binding"/>
    <property type="evidence" value="ECO:0007669"/>
    <property type="project" value="UniProtKB-KW"/>
</dbReference>
<dbReference type="Pfam" id="PF13581">
    <property type="entry name" value="HATPase_c_2"/>
    <property type="match status" value="1"/>
</dbReference>
<keyword evidence="4" id="KW-0547">Nucleotide-binding</keyword>
<dbReference type="GO" id="GO:0004674">
    <property type="term" value="F:protein serine/threonine kinase activity"/>
    <property type="evidence" value="ECO:0007669"/>
    <property type="project" value="UniProtKB-KW"/>
</dbReference>
<proteinExistence type="predicted"/>
<evidence type="ECO:0000259" key="3">
    <source>
        <dbReference type="Pfam" id="PF13581"/>
    </source>
</evidence>
<dbReference type="InterPro" id="IPR003594">
    <property type="entry name" value="HATPase_dom"/>
</dbReference>
<dbReference type="CDD" id="cd16936">
    <property type="entry name" value="HATPase_RsbW-like"/>
    <property type="match status" value="1"/>
</dbReference>
<evidence type="ECO:0000256" key="1">
    <source>
        <dbReference type="ARBA" id="ARBA00022527"/>
    </source>
</evidence>
<dbReference type="RefSeq" id="WP_369188799.1">
    <property type="nucleotide sequence ID" value="NZ_CP163431.1"/>
</dbReference>
<keyword evidence="4" id="KW-0067">ATP-binding</keyword>
<dbReference type="PANTHER" id="PTHR35526">
    <property type="entry name" value="ANTI-SIGMA-F FACTOR RSBW-RELATED"/>
    <property type="match status" value="1"/>
</dbReference>
<accession>A0AB39M9X8</accession>
<organism evidence="4">
    <name type="scientific">Streptomyces sp. R08</name>
    <dbReference type="NCBI Taxonomy" id="3238624"/>
    <lineage>
        <taxon>Bacteria</taxon>
        <taxon>Bacillati</taxon>
        <taxon>Actinomycetota</taxon>
        <taxon>Actinomycetes</taxon>
        <taxon>Kitasatosporales</taxon>
        <taxon>Streptomycetaceae</taxon>
        <taxon>Streptomyces</taxon>
    </lineage>
</organism>
<sequence>MHPPPAVDGNPSENSHPVARAPDTAAAARRQVTELLRAAGVSADSVAAADALLVTSELVTNAIRHGGGVTAFHATLDGDTLRLAITDARPQRPVPRSTGHGHPGGFGWPLVRRLTEHVDITPLPDGGKTITTVQRLV</sequence>
<dbReference type="EMBL" id="CP163431">
    <property type="protein sequence ID" value="XDQ02692.1"/>
    <property type="molecule type" value="Genomic_DNA"/>
</dbReference>
<reference evidence="4" key="1">
    <citation type="submission" date="2024-07" db="EMBL/GenBank/DDBJ databases">
        <authorList>
            <person name="Yu S.T."/>
        </authorList>
    </citation>
    <scope>NUCLEOTIDE SEQUENCE</scope>
    <source>
        <strain evidence="4">R08</strain>
    </source>
</reference>
<feature type="region of interest" description="Disordered" evidence="2">
    <location>
        <begin position="1"/>
        <end position="26"/>
    </location>
</feature>
<keyword evidence="1" id="KW-0723">Serine/threonine-protein kinase</keyword>
<name>A0AB39M9X8_9ACTN</name>
<protein>
    <submittedName>
        <fullName evidence="4">ATP-binding protein</fullName>
    </submittedName>
</protein>
<dbReference type="SUPFAM" id="SSF55874">
    <property type="entry name" value="ATPase domain of HSP90 chaperone/DNA topoisomerase II/histidine kinase"/>
    <property type="match status" value="1"/>
</dbReference>
<dbReference type="InterPro" id="IPR050267">
    <property type="entry name" value="Anti-sigma-factor_SerPK"/>
</dbReference>
<dbReference type="AlphaFoldDB" id="A0AB39M9X8"/>
<evidence type="ECO:0000313" key="4">
    <source>
        <dbReference type="EMBL" id="XDQ02692.1"/>
    </source>
</evidence>
<gene>
    <name evidence="4" type="ORF">AB5J58_22060</name>
</gene>
<dbReference type="InterPro" id="IPR036890">
    <property type="entry name" value="HATPase_C_sf"/>
</dbReference>
<feature type="domain" description="Histidine kinase/HSP90-like ATPase" evidence="3">
    <location>
        <begin position="21"/>
        <end position="131"/>
    </location>
</feature>
<dbReference type="Gene3D" id="3.30.565.10">
    <property type="entry name" value="Histidine kinase-like ATPase, C-terminal domain"/>
    <property type="match status" value="1"/>
</dbReference>
<keyword evidence="1" id="KW-0808">Transferase</keyword>